<dbReference type="InterPro" id="IPR018050">
    <property type="entry name" value="Pmannose_isomerase-type1_CS"/>
</dbReference>
<feature type="binding site" evidence="10">
    <location>
        <position position="99"/>
    </location>
    <ligand>
        <name>Zn(2+)</name>
        <dbReference type="ChEBI" id="CHEBI:29105"/>
    </ligand>
</feature>
<evidence type="ECO:0000256" key="6">
    <source>
        <dbReference type="ARBA" id="ARBA00023235"/>
    </source>
</evidence>
<sequence>MDLLSNTVQPYAWGSPTAIPRLLGIEDPDGTPQAELWMGAHPSGPSRLARDGRQVGLDRVVAAAPQAELGEATARRFGGRLPFLLKVLAARKALSIQLHPDRAQAEAGFAAERARGVPRGARERVYVDDWPKPEVLCALTPFEVLAGLRPAPQAADVLSRLGVGALEAACGELREQPKPATVARVLAALLAWPETRRAGLVGDVVSAAAAAARQPSAFQAAYGAVGRMAQDHPGDIGLVCSLLMNHAVVQPGQALFMGAGGLHAYIRGTGIELMANSDNVIRAGLTPKHIDIPELMRVLDPEVRVPILTARQLAAGVEVFDTPVPEFRLHRLTVASGEASASPLAVPGTGLPRILLCVDGAATAMSGGRKLELGRGRSCFVPAADPPVTLTGDALVFLASPGE</sequence>
<evidence type="ECO:0000256" key="10">
    <source>
        <dbReference type="PIRSR" id="PIRSR001480-2"/>
    </source>
</evidence>
<dbReference type="InterPro" id="IPR001250">
    <property type="entry name" value="Man6P_Isoase-1"/>
</dbReference>
<evidence type="ECO:0000256" key="7">
    <source>
        <dbReference type="ARBA" id="ARBA00029741"/>
    </source>
</evidence>
<dbReference type="InterPro" id="IPR049071">
    <property type="entry name" value="MPI_cupin_dom"/>
</dbReference>
<feature type="active site" evidence="9">
    <location>
        <position position="282"/>
    </location>
</feature>
<dbReference type="PRINTS" id="PR00714">
    <property type="entry name" value="MAN6PISMRASE"/>
</dbReference>
<dbReference type="GO" id="GO:0004476">
    <property type="term" value="F:mannose-6-phosphate isomerase activity"/>
    <property type="evidence" value="ECO:0007669"/>
    <property type="project" value="UniProtKB-EC"/>
</dbReference>
<accession>A0A8J8BA02</accession>
<dbReference type="PROSITE" id="PS00966">
    <property type="entry name" value="PMI_I_2"/>
    <property type="match status" value="1"/>
</dbReference>
<dbReference type="Pfam" id="PF20511">
    <property type="entry name" value="PMI_typeI_cat"/>
    <property type="match status" value="1"/>
</dbReference>
<evidence type="ECO:0000256" key="2">
    <source>
        <dbReference type="ARBA" id="ARBA00010772"/>
    </source>
</evidence>
<name>A0A8J8BA02_9ACTN</name>
<dbReference type="InterPro" id="IPR011051">
    <property type="entry name" value="RmlC_Cupin_sf"/>
</dbReference>
<comment type="cofactor">
    <cofactor evidence="10">
        <name>Zn(2+)</name>
        <dbReference type="ChEBI" id="CHEBI:29105"/>
    </cofactor>
    <text evidence="10">Binds 1 zinc ion per subunit.</text>
</comment>
<keyword evidence="4 10" id="KW-0479">Metal-binding</keyword>
<protein>
    <recommendedName>
        <fullName evidence="3">mannose-6-phosphate isomerase</fullName>
        <ecNumber evidence="3">5.3.1.8</ecNumber>
    </recommendedName>
    <alternativeName>
        <fullName evidence="7">Phosphohexomutase</fullName>
    </alternativeName>
    <alternativeName>
        <fullName evidence="8">Phosphomannose isomerase</fullName>
    </alternativeName>
</protein>
<dbReference type="NCBIfam" id="TIGR00218">
    <property type="entry name" value="manA"/>
    <property type="match status" value="1"/>
</dbReference>
<evidence type="ECO:0000256" key="8">
    <source>
        <dbReference type="ARBA" id="ARBA00030762"/>
    </source>
</evidence>
<dbReference type="Pfam" id="PF21621">
    <property type="entry name" value="MPI_cupin_dom"/>
    <property type="match status" value="1"/>
</dbReference>
<dbReference type="Gene3D" id="1.10.441.10">
    <property type="entry name" value="Phosphomannose Isomerase, domain 2"/>
    <property type="match status" value="1"/>
</dbReference>
<dbReference type="PIRSF" id="PIRSF001480">
    <property type="entry name" value="Mannose-6-phosphate_isomerase"/>
    <property type="match status" value="1"/>
</dbReference>
<dbReference type="Proteomes" id="UP000677913">
    <property type="component" value="Unassembled WGS sequence"/>
</dbReference>
<reference evidence="13" key="1">
    <citation type="submission" date="2021-04" db="EMBL/GenBank/DDBJ databases">
        <title>Genome based classification of Actinospica acidithermotolerans sp. nov., an actinobacterium isolated from an Indonesian hot spring.</title>
        <authorList>
            <person name="Kusuma A.B."/>
            <person name="Putra K.E."/>
            <person name="Nafisah S."/>
            <person name="Loh J."/>
            <person name="Nouioui I."/>
            <person name="Goodfellow M."/>
        </authorList>
    </citation>
    <scope>NUCLEOTIDE SEQUENCE</scope>
    <source>
        <strain evidence="13">DSM 45618</strain>
    </source>
</reference>
<keyword evidence="14" id="KW-1185">Reference proteome</keyword>
<proteinExistence type="inferred from homology"/>
<evidence type="ECO:0000256" key="1">
    <source>
        <dbReference type="ARBA" id="ARBA00000757"/>
    </source>
</evidence>
<feature type="binding site" evidence="10">
    <location>
        <position position="263"/>
    </location>
    <ligand>
        <name>Zn(2+)</name>
        <dbReference type="ChEBI" id="CHEBI:29105"/>
    </ligand>
</feature>
<dbReference type="InterPro" id="IPR014710">
    <property type="entry name" value="RmlC-like_jellyroll"/>
</dbReference>
<dbReference type="GO" id="GO:0005829">
    <property type="term" value="C:cytosol"/>
    <property type="evidence" value="ECO:0007669"/>
    <property type="project" value="TreeGrafter"/>
</dbReference>
<dbReference type="InterPro" id="IPR046457">
    <property type="entry name" value="PMI_typeI_cat"/>
</dbReference>
<evidence type="ECO:0000256" key="4">
    <source>
        <dbReference type="ARBA" id="ARBA00022723"/>
    </source>
</evidence>
<keyword evidence="6 13" id="KW-0413">Isomerase</keyword>
<dbReference type="GO" id="GO:0009298">
    <property type="term" value="P:GDP-mannose biosynthetic process"/>
    <property type="evidence" value="ECO:0007669"/>
    <property type="project" value="InterPro"/>
</dbReference>
<dbReference type="EMBL" id="JAGSXH010000002">
    <property type="protein sequence ID" value="MBS2961568.1"/>
    <property type="molecule type" value="Genomic_DNA"/>
</dbReference>
<dbReference type="InterPro" id="IPR016305">
    <property type="entry name" value="Mannose-6-P_Isomerase"/>
</dbReference>
<dbReference type="PANTHER" id="PTHR10309">
    <property type="entry name" value="MANNOSE-6-PHOSPHATE ISOMERASE"/>
    <property type="match status" value="1"/>
</dbReference>
<evidence type="ECO:0000256" key="9">
    <source>
        <dbReference type="PIRSR" id="PIRSR001480-1"/>
    </source>
</evidence>
<gene>
    <name evidence="13" type="primary">manA</name>
    <name evidence="13" type="ORF">KGA66_00820</name>
</gene>
<dbReference type="EC" id="5.3.1.8" evidence="3"/>
<keyword evidence="5 10" id="KW-0862">Zinc</keyword>
<feature type="binding site" evidence="10">
    <location>
        <position position="134"/>
    </location>
    <ligand>
        <name>Zn(2+)</name>
        <dbReference type="ChEBI" id="CHEBI:29105"/>
    </ligand>
</feature>
<evidence type="ECO:0000256" key="5">
    <source>
        <dbReference type="ARBA" id="ARBA00022833"/>
    </source>
</evidence>
<feature type="domain" description="Mannose-6-phosphate isomerase cupin" evidence="12">
    <location>
        <begin position="354"/>
        <end position="394"/>
    </location>
</feature>
<comment type="similarity">
    <text evidence="2">Belongs to the mannose-6-phosphate isomerase type 1 family.</text>
</comment>
<evidence type="ECO:0000313" key="13">
    <source>
        <dbReference type="EMBL" id="MBS2961568.1"/>
    </source>
</evidence>
<dbReference type="PANTHER" id="PTHR10309:SF0">
    <property type="entry name" value="MANNOSE-6-PHOSPHATE ISOMERASE"/>
    <property type="match status" value="1"/>
</dbReference>
<organism evidence="13 14">
    <name type="scientific">Actinocrinis puniceicyclus</name>
    <dbReference type="NCBI Taxonomy" id="977794"/>
    <lineage>
        <taxon>Bacteria</taxon>
        <taxon>Bacillati</taxon>
        <taxon>Actinomycetota</taxon>
        <taxon>Actinomycetes</taxon>
        <taxon>Catenulisporales</taxon>
        <taxon>Actinospicaceae</taxon>
        <taxon>Actinocrinis</taxon>
    </lineage>
</organism>
<dbReference type="AlphaFoldDB" id="A0A8J8BA02"/>
<dbReference type="GO" id="GO:0008270">
    <property type="term" value="F:zinc ion binding"/>
    <property type="evidence" value="ECO:0007669"/>
    <property type="project" value="InterPro"/>
</dbReference>
<dbReference type="CDD" id="cd07011">
    <property type="entry name" value="cupin_PMI_type_I_N"/>
    <property type="match status" value="1"/>
</dbReference>
<feature type="binding site" evidence="10">
    <location>
        <position position="97"/>
    </location>
    <ligand>
        <name>Zn(2+)</name>
        <dbReference type="ChEBI" id="CHEBI:29105"/>
    </ligand>
</feature>
<comment type="catalytic activity">
    <reaction evidence="1">
        <text>D-mannose 6-phosphate = D-fructose 6-phosphate</text>
        <dbReference type="Rhea" id="RHEA:12356"/>
        <dbReference type="ChEBI" id="CHEBI:58735"/>
        <dbReference type="ChEBI" id="CHEBI:61527"/>
        <dbReference type="EC" id="5.3.1.8"/>
    </reaction>
</comment>
<evidence type="ECO:0000259" key="12">
    <source>
        <dbReference type="Pfam" id="PF21621"/>
    </source>
</evidence>
<feature type="domain" description="Phosphomannose isomerase type I catalytic" evidence="11">
    <location>
        <begin position="4"/>
        <end position="150"/>
    </location>
</feature>
<evidence type="ECO:0000259" key="11">
    <source>
        <dbReference type="Pfam" id="PF20511"/>
    </source>
</evidence>
<dbReference type="Gene3D" id="2.60.120.10">
    <property type="entry name" value="Jelly Rolls"/>
    <property type="match status" value="2"/>
</dbReference>
<dbReference type="GO" id="GO:0005975">
    <property type="term" value="P:carbohydrate metabolic process"/>
    <property type="evidence" value="ECO:0007669"/>
    <property type="project" value="InterPro"/>
</dbReference>
<evidence type="ECO:0000256" key="3">
    <source>
        <dbReference type="ARBA" id="ARBA00011956"/>
    </source>
</evidence>
<comment type="caution">
    <text evidence="13">The sequence shown here is derived from an EMBL/GenBank/DDBJ whole genome shotgun (WGS) entry which is preliminary data.</text>
</comment>
<dbReference type="SUPFAM" id="SSF51182">
    <property type="entry name" value="RmlC-like cupins"/>
    <property type="match status" value="1"/>
</dbReference>
<evidence type="ECO:0000313" key="14">
    <source>
        <dbReference type="Proteomes" id="UP000677913"/>
    </source>
</evidence>
<dbReference type="RefSeq" id="WP_211463380.1">
    <property type="nucleotide sequence ID" value="NZ_JAGSXH010000002.1"/>
</dbReference>